<name>A0A067QE56_9AGAM</name>
<dbReference type="PANTHER" id="PTHR43097">
    <property type="entry name" value="GLUTAMINE-TRNA LIGASE"/>
    <property type="match status" value="1"/>
</dbReference>
<organism evidence="16 17">
    <name type="scientific">Jaapia argillacea MUCL 33604</name>
    <dbReference type="NCBI Taxonomy" id="933084"/>
    <lineage>
        <taxon>Eukaryota</taxon>
        <taxon>Fungi</taxon>
        <taxon>Dikarya</taxon>
        <taxon>Basidiomycota</taxon>
        <taxon>Agaricomycotina</taxon>
        <taxon>Agaricomycetes</taxon>
        <taxon>Agaricomycetidae</taxon>
        <taxon>Jaapiales</taxon>
        <taxon>Jaapiaceae</taxon>
        <taxon>Jaapia</taxon>
    </lineage>
</organism>
<dbReference type="GO" id="GO:0005829">
    <property type="term" value="C:cytosol"/>
    <property type="evidence" value="ECO:0007669"/>
    <property type="project" value="TreeGrafter"/>
</dbReference>
<protein>
    <recommendedName>
        <fullName evidence="3">glutamate--tRNA ligase</fullName>
        <ecNumber evidence="3">6.1.1.17</ecNumber>
    </recommendedName>
    <alternativeName>
        <fullName evidence="11">Glutamyl-tRNA synthetase</fullName>
    </alternativeName>
</protein>
<dbReference type="FunFam" id="1.10.1160.10:FF:000001">
    <property type="entry name" value="Glutamine--tRNA ligase"/>
    <property type="match status" value="1"/>
</dbReference>
<comment type="catalytic activity">
    <reaction evidence="12">
        <text>tRNA(Glu) + L-glutamate + ATP = L-glutamyl-tRNA(Glu) + AMP + diphosphate</text>
        <dbReference type="Rhea" id="RHEA:23540"/>
        <dbReference type="Rhea" id="RHEA-COMP:9663"/>
        <dbReference type="Rhea" id="RHEA-COMP:9680"/>
        <dbReference type="ChEBI" id="CHEBI:29985"/>
        <dbReference type="ChEBI" id="CHEBI:30616"/>
        <dbReference type="ChEBI" id="CHEBI:33019"/>
        <dbReference type="ChEBI" id="CHEBI:78442"/>
        <dbReference type="ChEBI" id="CHEBI:78520"/>
        <dbReference type="ChEBI" id="CHEBI:456215"/>
        <dbReference type="EC" id="6.1.1.17"/>
    </reaction>
</comment>
<dbReference type="InterPro" id="IPR014729">
    <property type="entry name" value="Rossmann-like_a/b/a_fold"/>
</dbReference>
<keyword evidence="9 13" id="KW-0648">Protein biosynthesis</keyword>
<dbReference type="PROSITE" id="PS00178">
    <property type="entry name" value="AA_TRNA_LIGASE_I"/>
    <property type="match status" value="1"/>
</dbReference>
<dbReference type="PANTHER" id="PTHR43097:SF5">
    <property type="entry name" value="GLUTAMATE--TRNA LIGASE"/>
    <property type="match status" value="1"/>
</dbReference>
<comment type="subcellular location">
    <subcellularLocation>
        <location evidence="1">Cytoplasm</location>
    </subcellularLocation>
</comment>
<dbReference type="InterPro" id="IPR020061">
    <property type="entry name" value="Glu_tRNA_lig_a-bdl"/>
</dbReference>
<dbReference type="Proteomes" id="UP000027265">
    <property type="component" value="Unassembled WGS sequence"/>
</dbReference>
<keyword evidence="6 13" id="KW-0436">Ligase</keyword>
<comment type="similarity">
    <text evidence="2">Belongs to the class-I aminoacyl-tRNA synthetase family. Glutamate--tRNA ligase type 2 subfamily.</text>
</comment>
<evidence type="ECO:0000259" key="15">
    <source>
        <dbReference type="PROSITE" id="PS50405"/>
    </source>
</evidence>
<dbReference type="Gene3D" id="2.40.240.10">
    <property type="entry name" value="Ribosomal Protein L25, Chain P"/>
    <property type="match status" value="2"/>
</dbReference>
<dbReference type="Pfam" id="PF03950">
    <property type="entry name" value="tRNA-synt_1c_C"/>
    <property type="match status" value="1"/>
</dbReference>
<evidence type="ECO:0000256" key="9">
    <source>
        <dbReference type="ARBA" id="ARBA00022917"/>
    </source>
</evidence>
<dbReference type="FunCoup" id="A0A067QE56">
    <property type="interactions" value="240"/>
</dbReference>
<dbReference type="InterPro" id="IPR011035">
    <property type="entry name" value="Ribosomal_bL25/Gln-tRNA_synth"/>
</dbReference>
<keyword evidence="4" id="KW-0963">Cytoplasm</keyword>
<dbReference type="InterPro" id="IPR050132">
    <property type="entry name" value="Gln/Glu-tRNA_Ligase"/>
</dbReference>
<dbReference type="Gene3D" id="3.40.50.620">
    <property type="entry name" value="HUPs"/>
    <property type="match status" value="1"/>
</dbReference>
<dbReference type="InterPro" id="IPR000924">
    <property type="entry name" value="Glu/Gln-tRNA-synth"/>
</dbReference>
<dbReference type="Gene3D" id="1.10.1160.10">
    <property type="entry name" value="Glutamyl-trna Synthetase, Domain 2"/>
    <property type="match status" value="1"/>
</dbReference>
<keyword evidence="10 13" id="KW-0030">Aminoacyl-tRNA synthetase</keyword>
<keyword evidence="17" id="KW-1185">Reference proteome</keyword>
<keyword evidence="7 13" id="KW-0547">Nucleotide-binding</keyword>
<dbReference type="AlphaFoldDB" id="A0A067QE56"/>
<dbReference type="InterPro" id="IPR010987">
    <property type="entry name" value="Glutathione-S-Trfase_C-like"/>
</dbReference>
<dbReference type="InterPro" id="IPR020059">
    <property type="entry name" value="Glu/Gln-tRNA-synth_Ib_codon-bd"/>
</dbReference>
<dbReference type="EMBL" id="KL197713">
    <property type="protein sequence ID" value="KDQ60876.1"/>
    <property type="molecule type" value="Genomic_DNA"/>
</dbReference>
<reference evidence="17" key="1">
    <citation type="journal article" date="2014" name="Proc. Natl. Acad. Sci. U.S.A.">
        <title>Extensive sampling of basidiomycete genomes demonstrates inadequacy of the white-rot/brown-rot paradigm for wood decay fungi.</title>
        <authorList>
            <person name="Riley R."/>
            <person name="Salamov A.A."/>
            <person name="Brown D.W."/>
            <person name="Nagy L.G."/>
            <person name="Floudas D."/>
            <person name="Held B.W."/>
            <person name="Levasseur A."/>
            <person name="Lombard V."/>
            <person name="Morin E."/>
            <person name="Otillar R."/>
            <person name="Lindquist E.A."/>
            <person name="Sun H."/>
            <person name="LaButti K.M."/>
            <person name="Schmutz J."/>
            <person name="Jabbour D."/>
            <person name="Luo H."/>
            <person name="Baker S.E."/>
            <person name="Pisabarro A.G."/>
            <person name="Walton J.D."/>
            <person name="Blanchette R.A."/>
            <person name="Henrissat B."/>
            <person name="Martin F."/>
            <person name="Cullen D."/>
            <person name="Hibbett D.S."/>
            <person name="Grigoriev I.V."/>
        </authorList>
    </citation>
    <scope>NUCLEOTIDE SEQUENCE [LARGE SCALE GENOMIC DNA]</scope>
    <source>
        <strain evidence="17">MUCL 33604</strain>
    </source>
</reference>
<dbReference type="EC" id="6.1.1.17" evidence="3"/>
<dbReference type="SUPFAM" id="SSF50715">
    <property type="entry name" value="Ribosomal protein L25-like"/>
    <property type="match status" value="1"/>
</dbReference>
<dbReference type="FunFam" id="3.90.800.10:FF:000001">
    <property type="entry name" value="Glutamine--tRNA ligase"/>
    <property type="match status" value="1"/>
</dbReference>
<feature type="region of interest" description="Disordered" evidence="14">
    <location>
        <begin position="707"/>
        <end position="765"/>
    </location>
</feature>
<evidence type="ECO:0000256" key="5">
    <source>
        <dbReference type="ARBA" id="ARBA00022553"/>
    </source>
</evidence>
<dbReference type="PRINTS" id="PR00987">
    <property type="entry name" value="TRNASYNTHGLU"/>
</dbReference>
<dbReference type="Pfam" id="PF00043">
    <property type="entry name" value="GST_C"/>
    <property type="match status" value="1"/>
</dbReference>
<dbReference type="GO" id="GO:0010494">
    <property type="term" value="C:cytoplasmic stress granule"/>
    <property type="evidence" value="ECO:0007669"/>
    <property type="project" value="UniProtKB-ARBA"/>
</dbReference>
<dbReference type="InterPro" id="IPR020058">
    <property type="entry name" value="Glu/Gln-tRNA-synth_Ib_cat-dom"/>
</dbReference>
<dbReference type="InParanoid" id="A0A067QE56"/>
<evidence type="ECO:0000256" key="10">
    <source>
        <dbReference type="ARBA" id="ARBA00023146"/>
    </source>
</evidence>
<evidence type="ECO:0000256" key="2">
    <source>
        <dbReference type="ARBA" id="ARBA00008927"/>
    </source>
</evidence>
<evidence type="ECO:0000256" key="8">
    <source>
        <dbReference type="ARBA" id="ARBA00022840"/>
    </source>
</evidence>
<dbReference type="Gene3D" id="1.20.1050.130">
    <property type="match status" value="1"/>
</dbReference>
<accession>A0A067QE56</accession>
<evidence type="ECO:0000313" key="16">
    <source>
        <dbReference type="EMBL" id="KDQ60876.1"/>
    </source>
</evidence>
<dbReference type="SUPFAM" id="SSF47616">
    <property type="entry name" value="GST C-terminal domain-like"/>
    <property type="match status" value="1"/>
</dbReference>
<evidence type="ECO:0000313" key="17">
    <source>
        <dbReference type="Proteomes" id="UP000027265"/>
    </source>
</evidence>
<dbReference type="GO" id="GO:0004818">
    <property type="term" value="F:glutamate-tRNA ligase activity"/>
    <property type="evidence" value="ECO:0007669"/>
    <property type="project" value="UniProtKB-EC"/>
</dbReference>
<dbReference type="HOGENOM" id="CLU_001882_1_2_1"/>
<evidence type="ECO:0000256" key="6">
    <source>
        <dbReference type="ARBA" id="ARBA00022598"/>
    </source>
</evidence>
<dbReference type="NCBIfam" id="TIGR00463">
    <property type="entry name" value="gltX_arch"/>
    <property type="match status" value="1"/>
</dbReference>
<gene>
    <name evidence="16" type="ORF">JAAARDRAFT_31877</name>
</gene>
<feature type="compositionally biased region" description="Low complexity" evidence="14">
    <location>
        <begin position="711"/>
        <end position="724"/>
    </location>
</feature>
<evidence type="ECO:0000256" key="13">
    <source>
        <dbReference type="RuleBase" id="RU363037"/>
    </source>
</evidence>
<dbReference type="CDD" id="cd00807">
    <property type="entry name" value="GlnRS_core"/>
    <property type="match status" value="1"/>
</dbReference>
<dbReference type="InterPro" id="IPR004046">
    <property type="entry name" value="GST_C"/>
</dbReference>
<dbReference type="Pfam" id="PF20974">
    <property type="entry name" value="tRNA-synt_1c_C2"/>
    <property type="match status" value="1"/>
</dbReference>
<evidence type="ECO:0000256" key="7">
    <source>
        <dbReference type="ARBA" id="ARBA00022741"/>
    </source>
</evidence>
<sequence length="792" mass="88063">MAGLLTVSPKASPFPYATVAIAAYTQQAEIVFDDSVSSPSLDLKGSTITGDEEIVLAISKAGGLADEATKTPAYFALAKSLPKVASIPEIITALDSLDDYLAFRTFLVGHDITAADWVLWGALKGSIKIIGLLKNNKHPHLNRWFTYIDTLESTQSVYALIASAKASKARNNRTAASFALGLQGAKEGEVVTRFPPEPSGYLHIGHAKAVLLNQYFAKMYKGKMLIRFDDTNPSKEKTEFEESILEDLALLDVQGDGLSHTSDYFDQLYDLCIKMIELGKAYADDTVQEQMRKERMDGIASQRRDASVEENLKHFAEMKAGTEDGLRWCIRAKLSVDDPNKALRDPVIYRCNVLPHHRTGDKWKIYPTYDFACPVVDSLEGVTHALRTNEYRDRNPQYNWMIEALGLRPVKIWDFSRLNFIYTLLSKRKLHWFVNEGLVKGWDDPRFPTVRGIRRRGLTVEALRQFMLAQGPSQAIVSLEWDSIWAINKKVIDPVAPRFWAVLQDKKVLVTLKGAPSTPEVKMLPKHKKNPDIGEKKTTYTPQILIEQEDALSFDDNEEITLMDWGNAIVQSKTITPSGEVTAIELTLNLQGDFRKTSKKIHWLPYPSPSLIPVTLLDYDYLITKKKLEEEDDVKDFVTPVTEFKEEALADPNVVDLKKGDIMQFERKGYFILDGVYPNTGGEGTRMEFIRIPDGKAANLASKSVAASGVATPASDTTTTPSAGSKKKGAKSGEATVGGGPPPSSSLQNEVQGVPVSPSAERTGMYEVKKIYSDDAIQKGETKMYDVRNIYG</sequence>
<dbReference type="HAMAP" id="MF_02076">
    <property type="entry name" value="Glu_tRNA_synth_type2"/>
    <property type="match status" value="1"/>
</dbReference>
<evidence type="ECO:0000256" key="11">
    <source>
        <dbReference type="ARBA" id="ARBA00030865"/>
    </source>
</evidence>
<dbReference type="GO" id="GO:0006424">
    <property type="term" value="P:glutamyl-tRNA aminoacylation"/>
    <property type="evidence" value="ECO:0007669"/>
    <property type="project" value="InterPro"/>
</dbReference>
<evidence type="ECO:0000256" key="4">
    <source>
        <dbReference type="ARBA" id="ARBA00022490"/>
    </source>
</evidence>
<dbReference type="FunFam" id="3.40.50.620:FF:000070">
    <property type="entry name" value="Bifunctional glutamate/proline--tRNA ligase"/>
    <property type="match status" value="1"/>
</dbReference>
<dbReference type="InterPro" id="IPR020056">
    <property type="entry name" value="Rbsml_bL25/Gln-tRNA_synth_N"/>
</dbReference>
<dbReference type="PROSITE" id="PS50405">
    <property type="entry name" value="GST_CTER"/>
    <property type="match status" value="1"/>
</dbReference>
<dbReference type="InterPro" id="IPR001412">
    <property type="entry name" value="aa-tRNA-synth_I_CS"/>
</dbReference>
<dbReference type="InterPro" id="IPR036282">
    <property type="entry name" value="Glutathione-S-Trfase_C_sf"/>
</dbReference>
<dbReference type="InterPro" id="IPR049437">
    <property type="entry name" value="tRNA-synt_1c_C2"/>
</dbReference>
<keyword evidence="5" id="KW-0597">Phosphoprotein</keyword>
<dbReference type="Pfam" id="PF00749">
    <property type="entry name" value="tRNA-synt_1c"/>
    <property type="match status" value="1"/>
</dbReference>
<evidence type="ECO:0000256" key="3">
    <source>
        <dbReference type="ARBA" id="ARBA00012835"/>
    </source>
</evidence>
<dbReference type="FunFam" id="2.40.240.10:FF:000004">
    <property type="entry name" value="Glutamyl-tRNA synthetase, cytoplasmic"/>
    <property type="match status" value="1"/>
</dbReference>
<dbReference type="SUPFAM" id="SSF52374">
    <property type="entry name" value="Nucleotidylyl transferase"/>
    <property type="match status" value="1"/>
</dbReference>
<keyword evidence="8 13" id="KW-0067">ATP-binding</keyword>
<dbReference type="GO" id="GO:0017102">
    <property type="term" value="C:methionyl glutamyl tRNA synthetase complex"/>
    <property type="evidence" value="ECO:0007669"/>
    <property type="project" value="UniProtKB-ARBA"/>
</dbReference>
<evidence type="ECO:0000256" key="14">
    <source>
        <dbReference type="SAM" id="MobiDB-lite"/>
    </source>
</evidence>
<dbReference type="STRING" id="933084.A0A067QE56"/>
<dbReference type="InterPro" id="IPR004526">
    <property type="entry name" value="Glu-tRNA-synth_arc/euk"/>
</dbReference>
<evidence type="ECO:0000256" key="12">
    <source>
        <dbReference type="ARBA" id="ARBA00048351"/>
    </source>
</evidence>
<feature type="domain" description="GST C-terminal" evidence="15">
    <location>
        <begin position="50"/>
        <end position="178"/>
    </location>
</feature>
<evidence type="ECO:0000256" key="1">
    <source>
        <dbReference type="ARBA" id="ARBA00004496"/>
    </source>
</evidence>
<dbReference type="Gene3D" id="3.90.800.10">
    <property type="entry name" value="Glutamyl-tRNA Synthetase, Domain 3"/>
    <property type="match status" value="1"/>
</dbReference>
<dbReference type="OrthoDB" id="10250478at2759"/>
<dbReference type="GO" id="GO:0005524">
    <property type="term" value="F:ATP binding"/>
    <property type="evidence" value="ECO:0007669"/>
    <property type="project" value="UniProtKB-KW"/>
</dbReference>
<proteinExistence type="inferred from homology"/>